<evidence type="ECO:0000256" key="4">
    <source>
        <dbReference type="ARBA" id="ARBA00022475"/>
    </source>
</evidence>
<gene>
    <name evidence="13" type="ORF">DSM100238_0366</name>
</gene>
<dbReference type="PANTHER" id="PTHR43848:SF5">
    <property type="entry name" value="SPERMIDINE_PUTRESCINE TRANSPORT SYSTEM PERMEASE PROTEIN POTC"/>
    <property type="match status" value="1"/>
</dbReference>
<keyword evidence="8 11" id="KW-0472">Membrane</keyword>
<evidence type="ECO:0000256" key="8">
    <source>
        <dbReference type="ARBA" id="ARBA00023136"/>
    </source>
</evidence>
<dbReference type="CDD" id="cd06261">
    <property type="entry name" value="TM_PBP2"/>
    <property type="match status" value="1"/>
</dbReference>
<evidence type="ECO:0000313" key="14">
    <source>
        <dbReference type="Proteomes" id="UP000440041"/>
    </source>
</evidence>
<feature type="transmembrane region" description="Helical" evidence="11">
    <location>
        <begin position="88"/>
        <end position="114"/>
    </location>
</feature>
<dbReference type="InterPro" id="IPR051789">
    <property type="entry name" value="Bact_Polyamine_Transport"/>
</dbReference>
<evidence type="ECO:0000256" key="6">
    <source>
        <dbReference type="ARBA" id="ARBA00022692"/>
    </source>
</evidence>
<keyword evidence="7 11" id="KW-1133">Transmembrane helix</keyword>
<keyword evidence="4" id="KW-1003">Cell membrane</keyword>
<dbReference type="PANTHER" id="PTHR43848">
    <property type="entry name" value="PUTRESCINE TRANSPORT SYSTEM PERMEASE PROTEIN POTI"/>
    <property type="match status" value="1"/>
</dbReference>
<dbReference type="EMBL" id="WBSO01000002">
    <property type="protein sequence ID" value="KAB8300639.1"/>
    <property type="molecule type" value="Genomic_DNA"/>
</dbReference>
<sequence length="341" mass="36751">MSDNNKLNKRPDSEANAALNAGVAENGETVPVLHMEYGTAAEFGAIVERNIDERGEHASAQMPQWLEDKQPDRALSTRRSGRNRLKTFPGVAFISVLVILFLYLPMLMVVIFSFNGGRQALLWKGFSFSWYGTVFHDPAIISATLTSLEVAVIAMVLSTVIGVLFILAAGQMSRAGSALAGWLINASLIIPEVVLGVATMGFIRMIGLKPGMLPLILAHTTFCIPFVVMPLRARLQTIDTSCFEAAVDLGASPITTVRRVTLPLLAPAIVSGALMAFVISMDDFMISNFLTSAGTTTLPIYIFSLIRKGVNPSINVVATLLLLLAVIVTVISSVLTNRKDD</sequence>
<accession>A0A6A2W2M9</accession>
<name>A0A6A2W2M9_9BIFI</name>
<keyword evidence="14" id="KW-1185">Reference proteome</keyword>
<evidence type="ECO:0000256" key="7">
    <source>
        <dbReference type="ARBA" id="ARBA00022989"/>
    </source>
</evidence>
<dbReference type="Pfam" id="PF00528">
    <property type="entry name" value="BPD_transp_1"/>
    <property type="match status" value="1"/>
</dbReference>
<feature type="transmembrane region" description="Helical" evidence="11">
    <location>
        <begin position="285"/>
        <end position="306"/>
    </location>
</feature>
<keyword evidence="6 11" id="KW-0812">Transmembrane</keyword>
<reference evidence="13 14" key="1">
    <citation type="submission" date="2019-09" db="EMBL/GenBank/DDBJ databases">
        <title>Characterization of the phylogenetic diversity of two novel species belonging to the genus Bifidobacterium: Bifidobacterium cebidarum sp. nov. and Bifidobacterium leontopitheci sp. nov.</title>
        <authorList>
            <person name="Lugli G.A."/>
            <person name="Duranti S."/>
            <person name="Milani C."/>
            <person name="Turroni F."/>
            <person name="Ventura M."/>
        </authorList>
    </citation>
    <scope>NUCLEOTIDE SEQUENCE [LARGE SCALE GENOMIC DNA]</scope>
    <source>
        <strain evidence="13 14">DSM 100238</strain>
    </source>
</reference>
<evidence type="ECO:0000313" key="13">
    <source>
        <dbReference type="EMBL" id="KAB8300639.1"/>
    </source>
</evidence>
<comment type="caution">
    <text evidence="13">The sequence shown here is derived from an EMBL/GenBank/DDBJ whole genome shotgun (WGS) entry which is preliminary data.</text>
</comment>
<dbReference type="AlphaFoldDB" id="A0A6A2W2M9"/>
<dbReference type="InterPro" id="IPR035906">
    <property type="entry name" value="MetI-like_sf"/>
</dbReference>
<dbReference type="GO" id="GO:0055085">
    <property type="term" value="P:transmembrane transport"/>
    <property type="evidence" value="ECO:0007669"/>
    <property type="project" value="InterPro"/>
</dbReference>
<comment type="subcellular location">
    <subcellularLocation>
        <location evidence="1">Cell inner membrane</location>
        <topology evidence="1">Multi-pass membrane protein</topology>
    </subcellularLocation>
    <subcellularLocation>
        <location evidence="11">Cell membrane</location>
        <topology evidence="11">Multi-pass membrane protein</topology>
    </subcellularLocation>
</comment>
<keyword evidence="3 11" id="KW-0813">Transport</keyword>
<feature type="domain" description="ABC transmembrane type-1" evidence="12">
    <location>
        <begin position="144"/>
        <end position="332"/>
    </location>
</feature>
<evidence type="ECO:0000256" key="11">
    <source>
        <dbReference type="RuleBase" id="RU363032"/>
    </source>
</evidence>
<dbReference type="Gene3D" id="1.10.3720.10">
    <property type="entry name" value="MetI-like"/>
    <property type="match status" value="1"/>
</dbReference>
<evidence type="ECO:0000256" key="2">
    <source>
        <dbReference type="ARBA" id="ARBA00007069"/>
    </source>
</evidence>
<organism evidence="13 14">
    <name type="scientific">Bifidobacterium apri</name>
    <dbReference type="NCBI Taxonomy" id="1769423"/>
    <lineage>
        <taxon>Bacteria</taxon>
        <taxon>Bacillati</taxon>
        <taxon>Actinomycetota</taxon>
        <taxon>Actinomycetes</taxon>
        <taxon>Bifidobacteriales</taxon>
        <taxon>Bifidobacteriaceae</taxon>
        <taxon>Bifidobacterium</taxon>
    </lineage>
</organism>
<dbReference type="InterPro" id="IPR000515">
    <property type="entry name" value="MetI-like"/>
</dbReference>
<evidence type="ECO:0000256" key="1">
    <source>
        <dbReference type="ARBA" id="ARBA00004429"/>
    </source>
</evidence>
<feature type="transmembrane region" description="Helical" evidence="11">
    <location>
        <begin position="260"/>
        <end position="279"/>
    </location>
</feature>
<protein>
    <recommendedName>
        <fullName evidence="10">Spermidine/putrescine transport system permease protein PotC</fullName>
    </recommendedName>
</protein>
<evidence type="ECO:0000256" key="3">
    <source>
        <dbReference type="ARBA" id="ARBA00022448"/>
    </source>
</evidence>
<dbReference type="SUPFAM" id="SSF161098">
    <property type="entry name" value="MetI-like"/>
    <property type="match status" value="1"/>
</dbReference>
<feature type="transmembrane region" description="Helical" evidence="11">
    <location>
        <begin position="313"/>
        <end position="335"/>
    </location>
</feature>
<evidence type="ECO:0000256" key="9">
    <source>
        <dbReference type="ARBA" id="ARBA00037216"/>
    </source>
</evidence>
<evidence type="ECO:0000259" key="12">
    <source>
        <dbReference type="PROSITE" id="PS50928"/>
    </source>
</evidence>
<dbReference type="PROSITE" id="PS50928">
    <property type="entry name" value="ABC_TM1"/>
    <property type="match status" value="1"/>
</dbReference>
<comment type="function">
    <text evidence="9">Required for the activity of the bacterial periplasmic transport system of putrescine and spermidine.</text>
</comment>
<feature type="transmembrane region" description="Helical" evidence="11">
    <location>
        <begin position="212"/>
        <end position="231"/>
    </location>
</feature>
<dbReference type="Proteomes" id="UP000440041">
    <property type="component" value="Unassembled WGS sequence"/>
</dbReference>
<feature type="transmembrane region" description="Helical" evidence="11">
    <location>
        <begin position="150"/>
        <end position="170"/>
    </location>
</feature>
<dbReference type="RefSeq" id="WP_240812282.1">
    <property type="nucleotide sequence ID" value="NZ_JBHLXF010000006.1"/>
</dbReference>
<feature type="transmembrane region" description="Helical" evidence="11">
    <location>
        <begin position="182"/>
        <end position="206"/>
    </location>
</feature>
<keyword evidence="5" id="KW-0997">Cell inner membrane</keyword>
<evidence type="ECO:0000256" key="10">
    <source>
        <dbReference type="ARBA" id="ARBA00039580"/>
    </source>
</evidence>
<evidence type="ECO:0000256" key="5">
    <source>
        <dbReference type="ARBA" id="ARBA00022519"/>
    </source>
</evidence>
<proteinExistence type="inferred from homology"/>
<comment type="similarity">
    <text evidence="2">Belongs to the binding-protein-dependent transport system permease family. CysTW subfamily.</text>
</comment>
<dbReference type="GO" id="GO:0005886">
    <property type="term" value="C:plasma membrane"/>
    <property type="evidence" value="ECO:0007669"/>
    <property type="project" value="UniProtKB-SubCell"/>
</dbReference>